<dbReference type="SMART" id="SM00430">
    <property type="entry name" value="HOLI"/>
    <property type="match status" value="1"/>
</dbReference>
<dbReference type="PROSITE" id="PS51843">
    <property type="entry name" value="NR_LBD"/>
    <property type="match status" value="1"/>
</dbReference>
<keyword evidence="6 10" id="KW-0238">DNA-binding</keyword>
<keyword evidence="15" id="KW-1185">Reference proteome</keyword>
<dbReference type="AlphaFoldDB" id="A0A4Z2CW30"/>
<dbReference type="PROSITE" id="PS00031">
    <property type="entry name" value="NUCLEAR_REC_DBD_1"/>
    <property type="match status" value="1"/>
</dbReference>
<dbReference type="PRINTS" id="PR00398">
    <property type="entry name" value="STRDHORMONER"/>
</dbReference>
<evidence type="ECO:0000256" key="3">
    <source>
        <dbReference type="ARBA" id="ARBA00022771"/>
    </source>
</evidence>
<gene>
    <name evidence="14" type="ORF">EWB00_007003</name>
</gene>
<keyword evidence="7 10" id="KW-0804">Transcription</keyword>
<evidence type="ECO:0000256" key="11">
    <source>
        <dbReference type="SAM" id="MobiDB-lite"/>
    </source>
</evidence>
<name>A0A4Z2CW30_SCHJA</name>
<keyword evidence="2 10" id="KW-0479">Metal-binding</keyword>
<dbReference type="GO" id="GO:0043565">
    <property type="term" value="F:sequence-specific DNA binding"/>
    <property type="evidence" value="ECO:0007669"/>
    <property type="project" value="InterPro"/>
</dbReference>
<dbReference type="InterPro" id="IPR001628">
    <property type="entry name" value="Znf_hrmn_rcpt"/>
</dbReference>
<dbReference type="GO" id="GO:0003707">
    <property type="term" value="F:nuclear steroid receptor activity"/>
    <property type="evidence" value="ECO:0007669"/>
    <property type="project" value="InterPro"/>
</dbReference>
<dbReference type="PROSITE" id="PS51030">
    <property type="entry name" value="NUCLEAR_REC_DBD_2"/>
    <property type="match status" value="1"/>
</dbReference>
<dbReference type="OrthoDB" id="5771769at2759"/>
<feature type="region of interest" description="Disordered" evidence="11">
    <location>
        <begin position="239"/>
        <end position="260"/>
    </location>
</feature>
<dbReference type="Pfam" id="PF00104">
    <property type="entry name" value="Hormone_recep"/>
    <property type="match status" value="1"/>
</dbReference>
<evidence type="ECO:0000313" key="14">
    <source>
        <dbReference type="EMBL" id="TNN08467.1"/>
    </source>
</evidence>
<dbReference type="SMART" id="SM00399">
    <property type="entry name" value="ZnF_C4"/>
    <property type="match status" value="1"/>
</dbReference>
<evidence type="ECO:0000259" key="12">
    <source>
        <dbReference type="PROSITE" id="PS51030"/>
    </source>
</evidence>
<evidence type="ECO:0000256" key="1">
    <source>
        <dbReference type="ARBA" id="ARBA00004123"/>
    </source>
</evidence>
<evidence type="ECO:0000256" key="6">
    <source>
        <dbReference type="ARBA" id="ARBA00023125"/>
    </source>
</evidence>
<dbReference type="InterPro" id="IPR013088">
    <property type="entry name" value="Znf_NHR/GATA"/>
</dbReference>
<dbReference type="InterPro" id="IPR050274">
    <property type="entry name" value="Nuclear_hormone_rcpt_NR2"/>
</dbReference>
<keyword evidence="4 10" id="KW-0862">Zinc</keyword>
<feature type="compositionally biased region" description="Low complexity" evidence="11">
    <location>
        <begin position="384"/>
        <end position="403"/>
    </location>
</feature>
<sequence>MIMSIFANHDTVHMNCGVTEASVLYTHSYLIPPLDQLEDHILKSDPDILTACTQSIRSQSPNQQIYDMLDSTVLSDNPIQSITNSVCKPQISFRPCSGDTSNSKFDVNIKPSFVYTEHSQIINQSFLTDLHSNTDIHTISSDINPNLCPIADSVNSSHLQELVYSTPPKFCHMLPADAHQHTMYSDSVISEPFTRLLTSGNSNEVSTSYLHQAAKVETNSSTISQSPVVLYVDPKRTKSENKEFSSTPVPEVTNQSPLATSVNTPNSNAICVICGDKASGKHYGVISCEGCKGFFKRTVRKQLLYICRESGQCPVDRRKRTRCQHCRFEQCLAKGMKKEAVQEERHRQPSSNSVPSISKTPKSDKKGPGRRSALSTKSIDSIVTTDQDSTPNTTTTTTTTSNDCVQHDQVKPETSPICFGPNNVLPNEREPPNLTLRCLLSAELSMDPKLALSERGEAIYEDIPCDDDTGLHPLTIICQSIEQQLPRIVNWARQLPVFSSPYLSFDDQFCLVKAAWPELVLISSAYHSTVIRDGLLLSIGRHLGREVARSHGLGPLVDRILHELVARFRDLSLQRTELALLRAIILFNPDANGLSSRHCVEAVREQLYSALHSYCTTNQPQDTSRFTKLLLRLPPLRSIAYKCLEHLVFVKLAAEDPTSCRLINLVEHGVWPVQEKNFDLTVLPSDNASTDSLSSQIAMIHTPQYIQHQDANPTILPTSSSSHTVDLTYTENTLSNFRAVHDYPF</sequence>
<dbReference type="FunFam" id="3.30.50.10:FF:000006">
    <property type="entry name" value="Nuclear receptor subfamily 5 group A member"/>
    <property type="match status" value="1"/>
</dbReference>
<evidence type="ECO:0000256" key="2">
    <source>
        <dbReference type="ARBA" id="ARBA00022723"/>
    </source>
</evidence>
<dbReference type="InterPro" id="IPR035500">
    <property type="entry name" value="NHR-like_dom_sf"/>
</dbReference>
<keyword evidence="3 10" id="KW-0863">Zinc-finger</keyword>
<dbReference type="Gene3D" id="1.10.565.10">
    <property type="entry name" value="Retinoid X Receptor"/>
    <property type="match status" value="1"/>
</dbReference>
<dbReference type="SUPFAM" id="SSF48508">
    <property type="entry name" value="Nuclear receptor ligand-binding domain"/>
    <property type="match status" value="1"/>
</dbReference>
<dbReference type="InterPro" id="IPR001723">
    <property type="entry name" value="Nuclear_hrmn_rcpt"/>
</dbReference>
<dbReference type="SUPFAM" id="SSF57716">
    <property type="entry name" value="Glucocorticoid receptor-like (DNA-binding domain)"/>
    <property type="match status" value="1"/>
</dbReference>
<evidence type="ECO:0000256" key="8">
    <source>
        <dbReference type="ARBA" id="ARBA00023170"/>
    </source>
</evidence>
<feature type="region of interest" description="Disordered" evidence="11">
    <location>
        <begin position="340"/>
        <end position="403"/>
    </location>
</feature>
<comment type="subcellular location">
    <subcellularLocation>
        <location evidence="1 10">Nucleus</location>
    </subcellularLocation>
</comment>
<dbReference type="InterPro" id="IPR000536">
    <property type="entry name" value="Nucl_hrmn_rcpt_lig-bd"/>
</dbReference>
<feature type="compositionally biased region" description="Polar residues" evidence="11">
    <location>
        <begin position="244"/>
        <end position="260"/>
    </location>
</feature>
<feature type="compositionally biased region" description="Polar residues" evidence="11">
    <location>
        <begin position="373"/>
        <end position="383"/>
    </location>
</feature>
<organism evidence="14 15">
    <name type="scientific">Schistosoma japonicum</name>
    <name type="common">Blood fluke</name>
    <dbReference type="NCBI Taxonomy" id="6182"/>
    <lineage>
        <taxon>Eukaryota</taxon>
        <taxon>Metazoa</taxon>
        <taxon>Spiralia</taxon>
        <taxon>Lophotrochozoa</taxon>
        <taxon>Platyhelminthes</taxon>
        <taxon>Trematoda</taxon>
        <taxon>Digenea</taxon>
        <taxon>Strigeidida</taxon>
        <taxon>Schistosomatoidea</taxon>
        <taxon>Schistosomatidae</taxon>
        <taxon>Schistosoma</taxon>
    </lineage>
</organism>
<dbReference type="Gene3D" id="3.30.50.10">
    <property type="entry name" value="Erythroid Transcription Factor GATA-1, subunit A"/>
    <property type="match status" value="1"/>
</dbReference>
<evidence type="ECO:0000256" key="4">
    <source>
        <dbReference type="ARBA" id="ARBA00022833"/>
    </source>
</evidence>
<dbReference type="Proteomes" id="UP000311919">
    <property type="component" value="Unassembled WGS sequence"/>
</dbReference>
<keyword evidence="8 10" id="KW-0675">Receptor</keyword>
<comment type="caution">
    <text evidence="14">The sequence shown here is derived from an EMBL/GenBank/DDBJ whole genome shotgun (WGS) entry which is preliminary data.</text>
</comment>
<dbReference type="InterPro" id="IPR000003">
    <property type="entry name" value="Retinoid-X_rcpt/HNF4"/>
</dbReference>
<dbReference type="GO" id="GO:0005634">
    <property type="term" value="C:nucleus"/>
    <property type="evidence" value="ECO:0007669"/>
    <property type="project" value="UniProtKB-SubCell"/>
</dbReference>
<dbReference type="CDD" id="cd06956">
    <property type="entry name" value="NR_DBD_RXR"/>
    <property type="match status" value="1"/>
</dbReference>
<dbReference type="GO" id="GO:0008270">
    <property type="term" value="F:zinc ion binding"/>
    <property type="evidence" value="ECO:0007669"/>
    <property type="project" value="UniProtKB-KW"/>
</dbReference>
<dbReference type="PRINTS" id="PR00545">
    <property type="entry name" value="RETINOIDXR"/>
</dbReference>
<feature type="domain" description="Nuclear receptor" evidence="12">
    <location>
        <begin position="268"/>
        <end position="343"/>
    </location>
</feature>
<evidence type="ECO:0000256" key="10">
    <source>
        <dbReference type="RuleBase" id="RU004334"/>
    </source>
</evidence>
<reference evidence="14 15" key="1">
    <citation type="submission" date="2019-03" db="EMBL/GenBank/DDBJ databases">
        <title>An improved genome assembly of the fluke Schistosoma japonicum.</title>
        <authorList>
            <person name="Hu W."/>
            <person name="Luo F."/>
            <person name="Yin M."/>
            <person name="Mo X."/>
            <person name="Sun C."/>
            <person name="Wu Q."/>
            <person name="Zhu B."/>
            <person name="Xiang M."/>
            <person name="Wang J."/>
            <person name="Wang Y."/>
            <person name="Zhang T."/>
            <person name="Xu B."/>
            <person name="Zheng H."/>
            <person name="Feng Z."/>
        </authorList>
    </citation>
    <scope>NUCLEOTIDE SEQUENCE [LARGE SCALE GENOMIC DNA]</scope>
    <source>
        <strain evidence="14">HuSjv2</strain>
        <tissue evidence="14">Worms</tissue>
    </source>
</reference>
<feature type="domain" description="NR LBD" evidence="13">
    <location>
        <begin position="441"/>
        <end position="669"/>
    </location>
</feature>
<evidence type="ECO:0000256" key="5">
    <source>
        <dbReference type="ARBA" id="ARBA00023015"/>
    </source>
</evidence>
<keyword evidence="5 10" id="KW-0805">Transcription regulation</keyword>
<dbReference type="EMBL" id="SKCS01000408">
    <property type="protein sequence ID" value="TNN08467.1"/>
    <property type="molecule type" value="Genomic_DNA"/>
</dbReference>
<evidence type="ECO:0000256" key="7">
    <source>
        <dbReference type="ARBA" id="ARBA00023163"/>
    </source>
</evidence>
<accession>A0A4Z2CW30</accession>
<proteinExistence type="inferred from homology"/>
<dbReference type="PRINTS" id="PR00047">
    <property type="entry name" value="STROIDFINGER"/>
</dbReference>
<protein>
    <submittedName>
        <fullName evidence="14">Retinoic acid receptor RXR isoform 2</fullName>
    </submittedName>
</protein>
<comment type="similarity">
    <text evidence="10">Belongs to the nuclear hormone receptor family.</text>
</comment>
<feature type="compositionally biased region" description="Polar residues" evidence="11">
    <location>
        <begin position="349"/>
        <end position="360"/>
    </location>
</feature>
<evidence type="ECO:0000256" key="9">
    <source>
        <dbReference type="ARBA" id="ARBA00023242"/>
    </source>
</evidence>
<keyword evidence="9 10" id="KW-0539">Nucleus</keyword>
<dbReference type="Pfam" id="PF00105">
    <property type="entry name" value="zf-C4"/>
    <property type="match status" value="1"/>
</dbReference>
<evidence type="ECO:0000313" key="15">
    <source>
        <dbReference type="Proteomes" id="UP000311919"/>
    </source>
</evidence>
<dbReference type="STRING" id="6182.A0A4Z2CW30"/>
<dbReference type="PANTHER" id="PTHR24083">
    <property type="entry name" value="NUCLEAR HORMONE RECEPTOR"/>
    <property type="match status" value="1"/>
</dbReference>
<evidence type="ECO:0000259" key="13">
    <source>
        <dbReference type="PROSITE" id="PS51843"/>
    </source>
</evidence>